<keyword evidence="1" id="KW-0732">Signal</keyword>
<feature type="chain" id="PRO_5037136520" evidence="1">
    <location>
        <begin position="25"/>
        <end position="131"/>
    </location>
</feature>
<dbReference type="EMBL" id="JACXLD010000008">
    <property type="protein sequence ID" value="MBD2859955.1"/>
    <property type="molecule type" value="Genomic_DNA"/>
</dbReference>
<comment type="caution">
    <text evidence="2">The sequence shown here is derived from an EMBL/GenBank/DDBJ whole genome shotgun (WGS) entry which is preliminary data.</text>
</comment>
<dbReference type="Proteomes" id="UP000610558">
    <property type="component" value="Unassembled WGS sequence"/>
</dbReference>
<evidence type="ECO:0000256" key="1">
    <source>
        <dbReference type="SAM" id="SignalP"/>
    </source>
</evidence>
<evidence type="ECO:0000313" key="3">
    <source>
        <dbReference type="Proteomes" id="UP000610558"/>
    </source>
</evidence>
<reference evidence="2" key="1">
    <citation type="submission" date="2020-09" db="EMBL/GenBank/DDBJ databases">
        <authorList>
            <person name="Yoon J.-W."/>
        </authorList>
    </citation>
    <scope>NUCLEOTIDE SEQUENCE</scope>
    <source>
        <strain evidence="2">KMU-158</strain>
    </source>
</reference>
<accession>A0A927GWY4</accession>
<feature type="signal peptide" evidence="1">
    <location>
        <begin position="1"/>
        <end position="24"/>
    </location>
</feature>
<dbReference type="AlphaFoldDB" id="A0A927GWY4"/>
<protein>
    <submittedName>
        <fullName evidence="2">Uncharacterized protein</fullName>
    </submittedName>
</protein>
<keyword evidence="3" id="KW-1185">Reference proteome</keyword>
<name>A0A927GWY4_9GAMM</name>
<organism evidence="2 3">
    <name type="scientific">Spongiibacter pelagi</name>
    <dbReference type="NCBI Taxonomy" id="2760804"/>
    <lineage>
        <taxon>Bacteria</taxon>
        <taxon>Pseudomonadati</taxon>
        <taxon>Pseudomonadota</taxon>
        <taxon>Gammaproteobacteria</taxon>
        <taxon>Cellvibrionales</taxon>
        <taxon>Spongiibacteraceae</taxon>
        <taxon>Spongiibacter</taxon>
    </lineage>
</organism>
<proteinExistence type="predicted"/>
<sequence length="131" mass="13733">MVSRSVLGLLGLFCIGLGSSAVFADASSDQRIALLERRLAVLEAALGVTSTGAPGDANMAPRNLNINVQGRTRVMGGKKLELQALDEIVLRVGKSQISMNKSGDIEINGRDVSVKANQQELLVKGSKVSGN</sequence>
<gene>
    <name evidence="2" type="ORF">IB286_13175</name>
</gene>
<dbReference type="RefSeq" id="WP_190766314.1">
    <property type="nucleotide sequence ID" value="NZ_JACXLD010000008.1"/>
</dbReference>
<evidence type="ECO:0000313" key="2">
    <source>
        <dbReference type="EMBL" id="MBD2859955.1"/>
    </source>
</evidence>